<comment type="subcellular location">
    <subcellularLocation>
        <location evidence="1">Membrane</location>
        <topology evidence="1">Multi-pass membrane protein</topology>
    </subcellularLocation>
</comment>
<name>A0AAJ5Z372_9BASI</name>
<evidence type="ECO:0000256" key="6">
    <source>
        <dbReference type="ARBA" id="ARBA00023136"/>
    </source>
</evidence>
<feature type="transmembrane region" description="Helical" evidence="8">
    <location>
        <begin position="55"/>
        <end position="76"/>
    </location>
</feature>
<keyword evidence="3 8" id="KW-0812">Transmembrane</keyword>
<evidence type="ECO:0000313" key="10">
    <source>
        <dbReference type="Proteomes" id="UP001217582"/>
    </source>
</evidence>
<gene>
    <name evidence="9" type="ORF">MARU1_002164</name>
</gene>
<keyword evidence="5" id="KW-0406">Ion transport</keyword>
<keyword evidence="4 8" id="KW-1133">Transmembrane helix</keyword>
<evidence type="ECO:0000256" key="1">
    <source>
        <dbReference type="ARBA" id="ARBA00004141"/>
    </source>
</evidence>
<evidence type="ECO:0000256" key="5">
    <source>
        <dbReference type="ARBA" id="ARBA00023065"/>
    </source>
</evidence>
<feature type="compositionally biased region" description="Basic residues" evidence="7">
    <location>
        <begin position="815"/>
        <end position="824"/>
    </location>
</feature>
<evidence type="ECO:0000256" key="8">
    <source>
        <dbReference type="SAM" id="Phobius"/>
    </source>
</evidence>
<dbReference type="Proteomes" id="UP001217582">
    <property type="component" value="Chromosome 4"/>
</dbReference>
<keyword evidence="10" id="KW-1185">Reference proteome</keyword>
<evidence type="ECO:0000256" key="7">
    <source>
        <dbReference type="SAM" id="MobiDB-lite"/>
    </source>
</evidence>
<evidence type="ECO:0000256" key="3">
    <source>
        <dbReference type="ARBA" id="ARBA00022692"/>
    </source>
</evidence>
<reference evidence="9 10" key="1">
    <citation type="submission" date="2023-03" db="EMBL/GenBank/DDBJ databases">
        <title>Mating type loci evolution in Malassezia.</title>
        <authorList>
            <person name="Coelho M.A."/>
        </authorList>
    </citation>
    <scope>NUCLEOTIDE SEQUENCE [LARGE SCALE GENOMIC DNA]</scope>
    <source>
        <strain evidence="9 10">CBS 13387</strain>
    </source>
</reference>
<dbReference type="InterPro" id="IPR051143">
    <property type="entry name" value="TrkH_K-transport"/>
</dbReference>
<dbReference type="GO" id="GO:1990573">
    <property type="term" value="P:potassium ion import across plasma membrane"/>
    <property type="evidence" value="ECO:0007669"/>
    <property type="project" value="TreeGrafter"/>
</dbReference>
<dbReference type="Pfam" id="PF02386">
    <property type="entry name" value="TrkH"/>
    <property type="match status" value="1"/>
</dbReference>
<feature type="region of interest" description="Disordered" evidence="7">
    <location>
        <begin position="294"/>
        <end position="313"/>
    </location>
</feature>
<keyword evidence="2" id="KW-0813">Transport</keyword>
<evidence type="ECO:0008006" key="11">
    <source>
        <dbReference type="Google" id="ProtNLM"/>
    </source>
</evidence>
<feature type="transmembrane region" description="Helical" evidence="8">
    <location>
        <begin position="28"/>
        <end position="48"/>
    </location>
</feature>
<sequence>MSRASVQRGLKRFVTRVTRWSDMYLNYFRVHMMYFIVMIMFWSAIMYASNPKDHYIPYVDCLFMCASAMTVTGLVSVPVSSLTLWQQIILFGLMCCGNLIMVSTTTVLVRRHWFRAKFRRELERSFTLRKRVEDVHAREQQELQDDIKRIRRFFHFPTTSHPDPASATSRKPTQKPKLHAGMIQRVQGPAVQVNPTGQHTTMVSNPEPESILQEHRPSTDASVRIADQPSSSQDKAKFRRLSFGDAPLRRPSDLWHTNLNLKPTHTVAPTMGRHDSMTHAIPLTHAHTWQVGADPVPDTESDEPEPESTDFTKLPGQALHRTMTKKRDTGLGGFPSVFDFALSLVEMSSLHRRTRMPAARTMTMSRPLSDNDKDATTKFAPYLTFDALVTGNSHFRNLTSAQRRELGGVEYRALSLLSWLIPIYWFVCVVIVIVLTAPYLASGPAAQYRVVLADQPKPPRNSTWFWIFQTVSSMTNTGMSLCDSSLSNPLRQSYMMLIPQMILIIIGNTGFPIMLRFVIWFMSQCVSKHSRTYETLSFLLDHPRRCYLYLFPSYNTWFLLLVLFILTVSDWFLLMICDLATRHAFPSNGTWIFSSLFQSVSTRSSGFQTFDILSLTASERLLEVVMMYIAAFPLMMTMRSTNVYEDRSLFVEEPSEQTDESESQAVWGRFIGTHIRNQLAYDLWWVMLALWIVLLCEKNKVESEEYKTMSVFGVIFELVSAYGTVGMSFGATKKSASLVGDMSVLSKLVIVAVIIRGRHRNLPSAVDRAVMLPHYLEHHDEVQDQTITSRPSMSLPPEDALPRSSSRASHEPTTRRRTMSRTHTRFADDPVVDHSSLSFQPPPRVESPSSML</sequence>
<organism evidence="9 10">
    <name type="scientific">Malassezia arunalokei</name>
    <dbReference type="NCBI Taxonomy" id="1514897"/>
    <lineage>
        <taxon>Eukaryota</taxon>
        <taxon>Fungi</taxon>
        <taxon>Dikarya</taxon>
        <taxon>Basidiomycota</taxon>
        <taxon>Ustilaginomycotina</taxon>
        <taxon>Malasseziomycetes</taxon>
        <taxon>Malasseziales</taxon>
        <taxon>Malasseziaceae</taxon>
        <taxon>Malassezia</taxon>
    </lineage>
</organism>
<feature type="transmembrane region" description="Helical" evidence="8">
    <location>
        <begin position="413"/>
        <end position="441"/>
    </location>
</feature>
<dbReference type="GO" id="GO:0005886">
    <property type="term" value="C:plasma membrane"/>
    <property type="evidence" value="ECO:0007669"/>
    <property type="project" value="TreeGrafter"/>
</dbReference>
<evidence type="ECO:0000256" key="4">
    <source>
        <dbReference type="ARBA" id="ARBA00022989"/>
    </source>
</evidence>
<feature type="transmembrane region" description="Helical" evidence="8">
    <location>
        <begin position="88"/>
        <end position="109"/>
    </location>
</feature>
<dbReference type="GO" id="GO:0140107">
    <property type="term" value="F:high-affinity potassium ion transmembrane transporter activity"/>
    <property type="evidence" value="ECO:0007669"/>
    <property type="project" value="TreeGrafter"/>
</dbReference>
<proteinExistence type="predicted"/>
<dbReference type="GO" id="GO:0030007">
    <property type="term" value="P:intracellular potassium ion homeostasis"/>
    <property type="evidence" value="ECO:0007669"/>
    <property type="project" value="TreeGrafter"/>
</dbReference>
<evidence type="ECO:0000256" key="2">
    <source>
        <dbReference type="ARBA" id="ARBA00022448"/>
    </source>
</evidence>
<dbReference type="InterPro" id="IPR003445">
    <property type="entry name" value="Cat_transpt"/>
</dbReference>
<accession>A0AAJ5Z372</accession>
<feature type="transmembrane region" description="Helical" evidence="8">
    <location>
        <begin position="494"/>
        <end position="522"/>
    </location>
</feature>
<feature type="transmembrane region" description="Helical" evidence="8">
    <location>
        <begin position="557"/>
        <end position="577"/>
    </location>
</feature>
<feature type="region of interest" description="Disordered" evidence="7">
    <location>
        <begin position="781"/>
        <end position="852"/>
    </location>
</feature>
<feature type="compositionally biased region" description="Acidic residues" evidence="7">
    <location>
        <begin position="297"/>
        <end position="308"/>
    </location>
</feature>
<protein>
    <recommendedName>
        <fullName evidence="11">Potassium transport protein</fullName>
    </recommendedName>
</protein>
<feature type="compositionally biased region" description="Polar residues" evidence="7">
    <location>
        <begin position="158"/>
        <end position="171"/>
    </location>
</feature>
<keyword evidence="6 8" id="KW-0472">Membrane</keyword>
<dbReference type="AlphaFoldDB" id="A0AAJ5Z372"/>
<dbReference type="PANTHER" id="PTHR31064">
    <property type="entry name" value="POTASSIUM TRANSPORT PROTEIN DDB_G0292412-RELATED"/>
    <property type="match status" value="1"/>
</dbReference>
<feature type="region of interest" description="Disordered" evidence="7">
    <location>
        <begin position="158"/>
        <end position="177"/>
    </location>
</feature>
<dbReference type="EMBL" id="CP119919">
    <property type="protein sequence ID" value="WFD16128.1"/>
    <property type="molecule type" value="Genomic_DNA"/>
</dbReference>
<evidence type="ECO:0000313" key="9">
    <source>
        <dbReference type="EMBL" id="WFD16128.1"/>
    </source>
</evidence>
<dbReference type="PANTHER" id="PTHR31064:SF30">
    <property type="entry name" value="HIGH-AFFINITY POTASSIUM TRANSPORT PROTEIN-RELATED"/>
    <property type="match status" value="1"/>
</dbReference>